<dbReference type="PANTHER" id="PTHR42756:SF1">
    <property type="entry name" value="TRANSCRIPTIONAL REPRESSOR OF EMRAB OPERON"/>
    <property type="match status" value="1"/>
</dbReference>
<organism evidence="5 6">
    <name type="scientific">Phytoactinopolyspora mesophila</name>
    <dbReference type="NCBI Taxonomy" id="2650750"/>
    <lineage>
        <taxon>Bacteria</taxon>
        <taxon>Bacillati</taxon>
        <taxon>Actinomycetota</taxon>
        <taxon>Actinomycetes</taxon>
        <taxon>Jiangellales</taxon>
        <taxon>Jiangellaceae</taxon>
        <taxon>Phytoactinopolyspora</taxon>
    </lineage>
</organism>
<accession>A0A7K3M0L7</accession>
<dbReference type="PROSITE" id="PS50995">
    <property type="entry name" value="HTH_MARR_2"/>
    <property type="match status" value="1"/>
</dbReference>
<dbReference type="GO" id="GO:0003677">
    <property type="term" value="F:DNA binding"/>
    <property type="evidence" value="ECO:0007669"/>
    <property type="project" value="UniProtKB-KW"/>
</dbReference>
<dbReference type="InterPro" id="IPR000835">
    <property type="entry name" value="HTH_MarR-typ"/>
</dbReference>
<evidence type="ECO:0000259" key="4">
    <source>
        <dbReference type="PROSITE" id="PS50995"/>
    </source>
</evidence>
<reference evidence="5 6" key="1">
    <citation type="submission" date="2019-11" db="EMBL/GenBank/DDBJ databases">
        <authorList>
            <person name="Li X.-J."/>
            <person name="Feng X.-M."/>
        </authorList>
    </citation>
    <scope>NUCLEOTIDE SEQUENCE [LARGE SCALE GENOMIC DNA]</scope>
    <source>
        <strain evidence="5 6">XMNu-373</strain>
    </source>
</reference>
<proteinExistence type="predicted"/>
<evidence type="ECO:0000256" key="3">
    <source>
        <dbReference type="ARBA" id="ARBA00023163"/>
    </source>
</evidence>
<dbReference type="InterPro" id="IPR011991">
    <property type="entry name" value="ArsR-like_HTH"/>
</dbReference>
<keyword evidence="2" id="KW-0238">DNA-binding</keyword>
<evidence type="ECO:0000256" key="1">
    <source>
        <dbReference type="ARBA" id="ARBA00023015"/>
    </source>
</evidence>
<sequence length="154" mass="17026">MPDPSGKPPIAKVLWGATHDIARAFDEALGLAGGSRAIWFIMLSLKSRTVANQRELAAEVGIQGATLTHHLSAMEQDGLIVRRRDPDNRRVHLVELTEEGETAFLHLRDVALTFDRQLRRGIPDTEIAQLRETLAKLRDNAAPEVPAHECPESP</sequence>
<dbReference type="PRINTS" id="PR00598">
    <property type="entry name" value="HTHMARR"/>
</dbReference>
<dbReference type="InterPro" id="IPR036390">
    <property type="entry name" value="WH_DNA-bd_sf"/>
</dbReference>
<dbReference type="EMBL" id="WLZY01000002">
    <property type="protein sequence ID" value="NDL56836.1"/>
    <property type="molecule type" value="Genomic_DNA"/>
</dbReference>
<keyword evidence="6" id="KW-1185">Reference proteome</keyword>
<dbReference type="SMART" id="SM00347">
    <property type="entry name" value="HTH_MARR"/>
    <property type="match status" value="1"/>
</dbReference>
<evidence type="ECO:0000313" key="5">
    <source>
        <dbReference type="EMBL" id="NDL56836.1"/>
    </source>
</evidence>
<keyword evidence="1" id="KW-0805">Transcription regulation</keyword>
<dbReference type="AlphaFoldDB" id="A0A7K3M0L7"/>
<feature type="domain" description="HTH marR-type" evidence="4">
    <location>
        <begin position="7"/>
        <end position="139"/>
    </location>
</feature>
<keyword evidence="3" id="KW-0804">Transcription</keyword>
<dbReference type="PANTHER" id="PTHR42756">
    <property type="entry name" value="TRANSCRIPTIONAL REGULATOR, MARR"/>
    <property type="match status" value="1"/>
</dbReference>
<name>A0A7K3M0L7_9ACTN</name>
<dbReference type="CDD" id="cd00090">
    <property type="entry name" value="HTH_ARSR"/>
    <property type="match status" value="1"/>
</dbReference>
<dbReference type="SUPFAM" id="SSF46785">
    <property type="entry name" value="Winged helix' DNA-binding domain"/>
    <property type="match status" value="1"/>
</dbReference>
<dbReference type="Proteomes" id="UP000460435">
    <property type="component" value="Unassembled WGS sequence"/>
</dbReference>
<dbReference type="Pfam" id="PF01047">
    <property type="entry name" value="MarR"/>
    <property type="match status" value="1"/>
</dbReference>
<gene>
    <name evidence="5" type="ORF">F7O44_07095</name>
</gene>
<protein>
    <submittedName>
        <fullName evidence="5">MarR family transcriptional regulator</fullName>
    </submittedName>
</protein>
<dbReference type="GO" id="GO:0003700">
    <property type="term" value="F:DNA-binding transcription factor activity"/>
    <property type="evidence" value="ECO:0007669"/>
    <property type="project" value="InterPro"/>
</dbReference>
<dbReference type="Gene3D" id="1.10.10.10">
    <property type="entry name" value="Winged helix-like DNA-binding domain superfamily/Winged helix DNA-binding domain"/>
    <property type="match status" value="1"/>
</dbReference>
<comment type="caution">
    <text evidence="5">The sequence shown here is derived from an EMBL/GenBank/DDBJ whole genome shotgun (WGS) entry which is preliminary data.</text>
</comment>
<evidence type="ECO:0000313" key="6">
    <source>
        <dbReference type="Proteomes" id="UP000460435"/>
    </source>
</evidence>
<evidence type="ECO:0000256" key="2">
    <source>
        <dbReference type="ARBA" id="ARBA00023125"/>
    </source>
</evidence>
<dbReference type="InterPro" id="IPR036388">
    <property type="entry name" value="WH-like_DNA-bd_sf"/>
</dbReference>
<dbReference type="RefSeq" id="WP_162449539.1">
    <property type="nucleotide sequence ID" value="NZ_WLZY01000002.1"/>
</dbReference>